<evidence type="ECO:0000313" key="2">
    <source>
        <dbReference type="Proteomes" id="UP000388699"/>
    </source>
</evidence>
<name>A0A9P1XTW8_LISMN</name>
<dbReference type="Proteomes" id="UP000388699">
    <property type="component" value="Unassembled WGS sequence"/>
</dbReference>
<reference evidence="1 2" key="1">
    <citation type="submission" date="2018-06" db="EMBL/GenBank/DDBJ databases">
        <authorList>
            <consortium name="GenomeTrakr: Next Generation Sequencing Network for Food Pathogen Tracability"/>
        </authorList>
    </citation>
    <scope>NUCLEOTIDE SEQUENCE [LARGE SCALE GENOMIC DNA]</scope>
    <source>
        <strain evidence="1 2">CFSAN008016</strain>
    </source>
</reference>
<dbReference type="EMBL" id="AAAQJJ010000016">
    <property type="protein sequence ID" value="EAE0770750.1"/>
    <property type="molecule type" value="Genomic_DNA"/>
</dbReference>
<protein>
    <submittedName>
        <fullName evidence="1">Uncharacterized protein</fullName>
    </submittedName>
</protein>
<evidence type="ECO:0000313" key="1">
    <source>
        <dbReference type="EMBL" id="EAE0770750.1"/>
    </source>
</evidence>
<organism evidence="1 2">
    <name type="scientific">Listeria monocytogenes</name>
    <dbReference type="NCBI Taxonomy" id="1639"/>
    <lineage>
        <taxon>Bacteria</taxon>
        <taxon>Bacillati</taxon>
        <taxon>Bacillota</taxon>
        <taxon>Bacilli</taxon>
        <taxon>Bacillales</taxon>
        <taxon>Listeriaceae</taxon>
        <taxon>Listeria</taxon>
    </lineage>
</organism>
<comment type="caution">
    <text evidence="1">The sequence shown here is derived from an EMBL/GenBank/DDBJ whole genome shotgun (WGS) entry which is preliminary data.</text>
</comment>
<dbReference type="RefSeq" id="WP_061105321.1">
    <property type="nucleotide sequence ID" value="NZ_CYVU01000010.1"/>
</dbReference>
<dbReference type="AlphaFoldDB" id="A0A9P1XTW8"/>
<sequence>MAIELSLTQFLTYSSKVSTSAKINYIRQVKNSEYDPSVDYWKKLRDEIKKTHEKNLPIEDLLELPKRVSEKKAKNYQRAVTKYVSFIRKNNASYFPVGKSFWSYSDDLFVRTSPEIGLTIDGKNFLVKNYYKKKDTNTKVTKRNIGSTLTMMQLSEKYFAVDSSEFSVLNLQNGGLITAKPLMSESVLELELEAQNFVNIWNKV</sequence>
<gene>
    <name evidence="1" type="ORF">DG57_13010</name>
</gene>
<proteinExistence type="predicted"/>
<accession>A0A9P1XTW8</accession>